<proteinExistence type="predicted"/>
<organism evidence="2 3">
    <name type="scientific">Solemya velesiana gill symbiont</name>
    <dbReference type="NCBI Taxonomy" id="1918948"/>
    <lineage>
        <taxon>Bacteria</taxon>
        <taxon>Pseudomonadati</taxon>
        <taxon>Pseudomonadota</taxon>
        <taxon>Gammaproteobacteria</taxon>
        <taxon>sulfur-oxidizing symbionts</taxon>
    </lineage>
</organism>
<evidence type="ECO:0000256" key="1">
    <source>
        <dbReference type="SAM" id="MobiDB-lite"/>
    </source>
</evidence>
<evidence type="ECO:0000313" key="2">
    <source>
        <dbReference type="EMBL" id="OOZ35695.1"/>
    </source>
</evidence>
<protein>
    <submittedName>
        <fullName evidence="2">Uncharacterized protein</fullName>
    </submittedName>
</protein>
<keyword evidence="3" id="KW-1185">Reference proteome</keyword>
<evidence type="ECO:0000313" key="3">
    <source>
        <dbReference type="Proteomes" id="UP000190896"/>
    </source>
</evidence>
<comment type="caution">
    <text evidence="2">The sequence shown here is derived from an EMBL/GenBank/DDBJ whole genome shotgun (WGS) entry which is preliminary data.</text>
</comment>
<name>A0A1T2KS60_9GAMM</name>
<reference evidence="2 3" key="1">
    <citation type="submission" date="2016-11" db="EMBL/GenBank/DDBJ databases">
        <title>Mixed transmission modes and dynamic genome evolution in an obligate animal-bacterial symbiosis.</title>
        <authorList>
            <person name="Russell S.L."/>
            <person name="Corbett-Detig R.B."/>
            <person name="Cavanaugh C.M."/>
        </authorList>
    </citation>
    <scope>NUCLEOTIDE SEQUENCE [LARGE SCALE GENOMIC DNA]</scope>
    <source>
        <strain evidence="2">Se-Cadez</strain>
    </source>
</reference>
<feature type="region of interest" description="Disordered" evidence="1">
    <location>
        <begin position="106"/>
        <end position="125"/>
    </location>
</feature>
<dbReference type="RefSeq" id="WP_078488008.1">
    <property type="nucleotide sequence ID" value="NZ_MPRJ01000082.1"/>
</dbReference>
<dbReference type="Proteomes" id="UP000190896">
    <property type="component" value="Unassembled WGS sequence"/>
</dbReference>
<gene>
    <name evidence="2" type="ORF">BOW51_10725</name>
</gene>
<sequence>MTTKLIQKDLFKGSQEFELVDDHVNVRIKAPFKKEETLTVMLTVLDPEPVISKSLLHFKSRVNGESLISLYLEKPNTEEFNAFVSALKQRAFEEFNAFAGLQSTRMPTGESPNAFEEPPEFDDPDQNRLKRNLKHINVAKIDDAIQMLNTHLESEQTAPLISALEKLKEEPENEHRLEQVLHAFNELGPNQGAVLTYAPYVSILLYDDPFSNQ</sequence>
<accession>A0A1T2KS60</accession>
<dbReference type="AlphaFoldDB" id="A0A1T2KS60"/>
<dbReference type="EMBL" id="MPRJ01000082">
    <property type="protein sequence ID" value="OOZ35695.1"/>
    <property type="molecule type" value="Genomic_DNA"/>
</dbReference>
<dbReference type="OrthoDB" id="5765877at2"/>